<reference evidence="2" key="1">
    <citation type="submission" date="2023-07" db="EMBL/GenBank/DDBJ databases">
        <authorList>
            <person name="Stuckert A."/>
        </authorList>
    </citation>
    <scope>NUCLEOTIDE SEQUENCE</scope>
</reference>
<dbReference type="InterPro" id="IPR029021">
    <property type="entry name" value="Prot-tyrosine_phosphatase-like"/>
</dbReference>
<organism evidence="2 3">
    <name type="scientific">Ranitomeya imitator</name>
    <name type="common">mimic poison frog</name>
    <dbReference type="NCBI Taxonomy" id="111125"/>
    <lineage>
        <taxon>Eukaryota</taxon>
        <taxon>Metazoa</taxon>
        <taxon>Chordata</taxon>
        <taxon>Craniata</taxon>
        <taxon>Vertebrata</taxon>
        <taxon>Euteleostomi</taxon>
        <taxon>Amphibia</taxon>
        <taxon>Batrachia</taxon>
        <taxon>Anura</taxon>
        <taxon>Neobatrachia</taxon>
        <taxon>Hyloidea</taxon>
        <taxon>Dendrobatidae</taxon>
        <taxon>Dendrobatinae</taxon>
        <taxon>Ranitomeya</taxon>
    </lineage>
</organism>
<evidence type="ECO:0000313" key="2">
    <source>
        <dbReference type="EMBL" id="CAJ0937069.1"/>
    </source>
</evidence>
<dbReference type="Gene3D" id="3.90.190.10">
    <property type="entry name" value="Protein tyrosine phosphatase superfamily"/>
    <property type="match status" value="1"/>
</dbReference>
<evidence type="ECO:0000259" key="1">
    <source>
        <dbReference type="PROSITE" id="PS50055"/>
    </source>
</evidence>
<name>A0ABN9LA97_9NEOB</name>
<feature type="domain" description="Tyrosine-protein phosphatase" evidence="1">
    <location>
        <begin position="1"/>
        <end position="68"/>
    </location>
</feature>
<dbReference type="Pfam" id="PF00102">
    <property type="entry name" value="Y_phosphatase"/>
    <property type="match status" value="1"/>
</dbReference>
<dbReference type="PROSITE" id="PS50055">
    <property type="entry name" value="TYR_PHOSPHATASE_PTP"/>
    <property type="match status" value="1"/>
</dbReference>
<dbReference type="SUPFAM" id="SSF52799">
    <property type="entry name" value="(Phosphotyrosine protein) phosphatases II"/>
    <property type="match status" value="1"/>
</dbReference>
<evidence type="ECO:0000313" key="3">
    <source>
        <dbReference type="Proteomes" id="UP001176940"/>
    </source>
</evidence>
<gene>
    <name evidence="2" type="ORF">RIMI_LOCUS7059974</name>
</gene>
<dbReference type="InterPro" id="IPR000242">
    <property type="entry name" value="PTP_cat"/>
</dbReference>
<proteinExistence type="predicted"/>
<comment type="caution">
    <text evidence="2">The sequence shown here is derived from an EMBL/GenBank/DDBJ whole genome shotgun (WGS) entry which is preliminary data.</text>
</comment>
<accession>A0ABN9LA97</accession>
<dbReference type="EMBL" id="CAUEEQ010013132">
    <property type="protein sequence ID" value="CAJ0937069.1"/>
    <property type="molecule type" value="Genomic_DNA"/>
</dbReference>
<dbReference type="Proteomes" id="UP001176940">
    <property type="component" value="Unassembled WGS sequence"/>
</dbReference>
<keyword evidence="3" id="KW-1185">Reference proteome</keyword>
<protein>
    <recommendedName>
        <fullName evidence="1">Tyrosine-protein phosphatase domain-containing protein</fullName>
    </recommendedName>
</protein>
<sequence length="117" mass="13294">MNGSVKRILRFGAVSSGTLCALATLSQQLENENAVDVYQVAKMINLMRPGVFTDIEQYQFLYKAMLSLVSTKETAVDPMAIGQKWSHFDQRRIGSFTELWSLSFKETPRERPLLTFV</sequence>